<dbReference type="PANTHER" id="PTHR33542:SF3">
    <property type="entry name" value="SIROHYDROCHLORIN FERROCHELATASE, CHLOROPLASTIC"/>
    <property type="match status" value="1"/>
</dbReference>
<keyword evidence="2" id="KW-0456">Lyase</keyword>
<evidence type="ECO:0000313" key="5">
    <source>
        <dbReference type="Proteomes" id="UP000198825"/>
    </source>
</evidence>
<keyword evidence="5" id="KW-1185">Reference proteome</keyword>
<dbReference type="Proteomes" id="UP000198825">
    <property type="component" value="Chromosome I"/>
</dbReference>
<dbReference type="CDD" id="cd03416">
    <property type="entry name" value="CbiX_SirB_N"/>
    <property type="match status" value="1"/>
</dbReference>
<keyword evidence="1" id="KW-0479">Metal-binding</keyword>
<dbReference type="STRING" id="546874.SAMN04488544_2931"/>
<accession>A0A1H2MXS0</accession>
<evidence type="ECO:0000313" key="4">
    <source>
        <dbReference type="EMBL" id="SDU98047.1"/>
    </source>
</evidence>
<sequence length="250" mass="26019">MTFFHEPPADAGGSSRSRAEQHQPVPVVGLAHGSRHARGADAIEALMIAVGAAAGVPAHAAYLDLAEPDLAGVAALLAEEGHTRAVVVPLLFTQAFHATVDVPEAVAEAARTSGVELVVADILGTGDDVADVLLSALDAAEVDGDLDAALFAVGSSRPDANAAVADLAVRLSDRRRGRVREAFGTCRPKLAAVVDDLDAPVALWPLFLADGLLLDPVRRLAEQRGWPFVEPLGAFAAPLVLRRYAVARDQ</sequence>
<dbReference type="GO" id="GO:0016829">
    <property type="term" value="F:lyase activity"/>
    <property type="evidence" value="ECO:0007669"/>
    <property type="project" value="UniProtKB-KW"/>
</dbReference>
<dbReference type="RefSeq" id="WP_091075706.1">
    <property type="nucleotide sequence ID" value="NZ_LT629799.1"/>
</dbReference>
<dbReference type="EMBL" id="LT629799">
    <property type="protein sequence ID" value="SDU98047.1"/>
    <property type="molecule type" value="Genomic_DNA"/>
</dbReference>
<name>A0A1H2MXS0_9ACTN</name>
<evidence type="ECO:0000256" key="1">
    <source>
        <dbReference type="ARBA" id="ARBA00022723"/>
    </source>
</evidence>
<reference evidence="5" key="1">
    <citation type="submission" date="2016-10" db="EMBL/GenBank/DDBJ databases">
        <authorList>
            <person name="Varghese N."/>
            <person name="Submissions S."/>
        </authorList>
    </citation>
    <scope>NUCLEOTIDE SEQUENCE [LARGE SCALE GENOMIC DNA]</scope>
    <source>
        <strain evidence="5">DSM 21743</strain>
    </source>
</reference>
<dbReference type="AlphaFoldDB" id="A0A1H2MXS0"/>
<gene>
    <name evidence="4" type="ORF">SAMN04488544_2931</name>
</gene>
<evidence type="ECO:0000256" key="2">
    <source>
        <dbReference type="ARBA" id="ARBA00023239"/>
    </source>
</evidence>
<dbReference type="Gene3D" id="3.40.50.1400">
    <property type="match status" value="2"/>
</dbReference>
<protein>
    <submittedName>
        <fullName evidence="4">Sirohydrochlorin ferrochelatase</fullName>
    </submittedName>
</protein>
<evidence type="ECO:0000256" key="3">
    <source>
        <dbReference type="SAM" id="MobiDB-lite"/>
    </source>
</evidence>
<proteinExistence type="predicted"/>
<dbReference type="OrthoDB" id="7345302at2"/>
<dbReference type="InterPro" id="IPR002762">
    <property type="entry name" value="CbiX-like"/>
</dbReference>
<dbReference type="SUPFAM" id="SSF53800">
    <property type="entry name" value="Chelatase"/>
    <property type="match status" value="1"/>
</dbReference>
<dbReference type="InterPro" id="IPR050963">
    <property type="entry name" value="Sirohydro_Cobaltochel/CbiX"/>
</dbReference>
<dbReference type="Pfam" id="PF01903">
    <property type="entry name" value="CbiX"/>
    <property type="match status" value="1"/>
</dbReference>
<dbReference type="GO" id="GO:0046872">
    <property type="term" value="F:metal ion binding"/>
    <property type="evidence" value="ECO:0007669"/>
    <property type="project" value="UniProtKB-KW"/>
</dbReference>
<feature type="region of interest" description="Disordered" evidence="3">
    <location>
        <begin position="1"/>
        <end position="23"/>
    </location>
</feature>
<dbReference type="PANTHER" id="PTHR33542">
    <property type="entry name" value="SIROHYDROCHLORIN FERROCHELATASE, CHLOROPLASTIC"/>
    <property type="match status" value="1"/>
</dbReference>
<organism evidence="4 5">
    <name type="scientific">Microlunatus sagamiharensis</name>
    <dbReference type="NCBI Taxonomy" id="546874"/>
    <lineage>
        <taxon>Bacteria</taxon>
        <taxon>Bacillati</taxon>
        <taxon>Actinomycetota</taxon>
        <taxon>Actinomycetes</taxon>
        <taxon>Propionibacteriales</taxon>
        <taxon>Propionibacteriaceae</taxon>
        <taxon>Microlunatus</taxon>
    </lineage>
</organism>